<evidence type="ECO:0000256" key="2">
    <source>
        <dbReference type="ARBA" id="ARBA00007634"/>
    </source>
</evidence>
<feature type="compositionally biased region" description="Polar residues" evidence="9">
    <location>
        <begin position="67"/>
        <end position="90"/>
    </location>
</feature>
<dbReference type="Proteomes" id="UP000306196">
    <property type="component" value="Unassembled WGS sequence"/>
</dbReference>
<dbReference type="NCBIfam" id="TIGR00029">
    <property type="entry name" value="S20"/>
    <property type="match status" value="1"/>
</dbReference>
<feature type="region of interest" description="Disordered" evidence="9">
    <location>
        <begin position="1"/>
        <end position="25"/>
    </location>
</feature>
<sequence>MANIRSSEKSIRKTKTRTLQNQVKKSRIRTLRKKVLAAVAQGDNALAQQCYNEFSSAADKAAKSSTIHKNTASRLKSRVASQLSKSTAAN</sequence>
<protein>
    <recommendedName>
        <fullName evidence="7 8">Small ribosomal subunit protein bS20</fullName>
    </recommendedName>
</protein>
<organism evidence="10 11">
    <name type="scientific">Phragmitibacter flavus</name>
    <dbReference type="NCBI Taxonomy" id="2576071"/>
    <lineage>
        <taxon>Bacteria</taxon>
        <taxon>Pseudomonadati</taxon>
        <taxon>Verrucomicrobiota</taxon>
        <taxon>Verrucomicrobiia</taxon>
        <taxon>Verrucomicrobiales</taxon>
        <taxon>Verrucomicrobiaceae</taxon>
        <taxon>Phragmitibacter</taxon>
    </lineage>
</organism>
<dbReference type="SUPFAM" id="SSF46992">
    <property type="entry name" value="Ribosomal protein S20"/>
    <property type="match status" value="1"/>
</dbReference>
<comment type="caution">
    <text evidence="10">The sequence shown here is derived from an EMBL/GenBank/DDBJ whole genome shotgun (WGS) entry which is preliminary data.</text>
</comment>
<dbReference type="InterPro" id="IPR036510">
    <property type="entry name" value="Ribosomal_bS20_sf"/>
</dbReference>
<dbReference type="PANTHER" id="PTHR33398">
    <property type="entry name" value="30S RIBOSOMAL PROTEIN S20"/>
    <property type="match status" value="1"/>
</dbReference>
<dbReference type="GO" id="GO:0015935">
    <property type="term" value="C:small ribosomal subunit"/>
    <property type="evidence" value="ECO:0007669"/>
    <property type="project" value="TreeGrafter"/>
</dbReference>
<dbReference type="OrthoDB" id="199637at2"/>
<dbReference type="Pfam" id="PF01649">
    <property type="entry name" value="Ribosomal_S20p"/>
    <property type="match status" value="1"/>
</dbReference>
<dbReference type="RefSeq" id="WP_138085461.1">
    <property type="nucleotide sequence ID" value="NZ_VAUV01000005.1"/>
</dbReference>
<evidence type="ECO:0000256" key="7">
    <source>
        <dbReference type="ARBA" id="ARBA00035136"/>
    </source>
</evidence>
<keyword evidence="6 8" id="KW-0687">Ribonucleoprotein</keyword>
<keyword evidence="3 8" id="KW-0699">rRNA-binding</keyword>
<gene>
    <name evidence="8 10" type="primary">rpsT</name>
    <name evidence="10" type="ORF">FEM03_06855</name>
</gene>
<keyword evidence="11" id="KW-1185">Reference proteome</keyword>
<evidence type="ECO:0000256" key="6">
    <source>
        <dbReference type="ARBA" id="ARBA00023274"/>
    </source>
</evidence>
<evidence type="ECO:0000256" key="9">
    <source>
        <dbReference type="SAM" id="MobiDB-lite"/>
    </source>
</evidence>
<evidence type="ECO:0000313" key="11">
    <source>
        <dbReference type="Proteomes" id="UP000306196"/>
    </source>
</evidence>
<evidence type="ECO:0000256" key="3">
    <source>
        <dbReference type="ARBA" id="ARBA00022730"/>
    </source>
</evidence>
<dbReference type="InterPro" id="IPR002583">
    <property type="entry name" value="Ribosomal_bS20"/>
</dbReference>
<evidence type="ECO:0000313" key="10">
    <source>
        <dbReference type="EMBL" id="TLD71248.1"/>
    </source>
</evidence>
<dbReference type="GO" id="GO:0070181">
    <property type="term" value="F:small ribosomal subunit rRNA binding"/>
    <property type="evidence" value="ECO:0007669"/>
    <property type="project" value="TreeGrafter"/>
</dbReference>
<dbReference type="GO" id="GO:0003735">
    <property type="term" value="F:structural constituent of ribosome"/>
    <property type="evidence" value="ECO:0007669"/>
    <property type="project" value="InterPro"/>
</dbReference>
<comment type="function">
    <text evidence="1 8">Binds directly to 16S ribosomal RNA.</text>
</comment>
<dbReference type="PANTHER" id="PTHR33398:SF1">
    <property type="entry name" value="SMALL RIBOSOMAL SUBUNIT PROTEIN BS20C"/>
    <property type="match status" value="1"/>
</dbReference>
<dbReference type="HAMAP" id="MF_00500">
    <property type="entry name" value="Ribosomal_bS20"/>
    <property type="match status" value="1"/>
</dbReference>
<dbReference type="Gene3D" id="1.20.58.110">
    <property type="entry name" value="Ribosomal protein S20"/>
    <property type="match status" value="1"/>
</dbReference>
<feature type="compositionally biased region" description="Basic and acidic residues" evidence="9">
    <location>
        <begin position="1"/>
        <end position="11"/>
    </location>
</feature>
<accession>A0A5R8KG17</accession>
<comment type="similarity">
    <text evidence="2 8">Belongs to the bacterial ribosomal protein bS20 family.</text>
</comment>
<evidence type="ECO:0000256" key="5">
    <source>
        <dbReference type="ARBA" id="ARBA00022980"/>
    </source>
</evidence>
<keyword evidence="5 8" id="KW-0689">Ribosomal protein</keyword>
<keyword evidence="4 8" id="KW-0694">RNA-binding</keyword>
<name>A0A5R8KG17_9BACT</name>
<dbReference type="GO" id="GO:0005829">
    <property type="term" value="C:cytosol"/>
    <property type="evidence" value="ECO:0007669"/>
    <property type="project" value="TreeGrafter"/>
</dbReference>
<reference evidence="10 11" key="1">
    <citation type="submission" date="2019-05" db="EMBL/GenBank/DDBJ databases">
        <title>Verrucobacter flavum gen. nov., sp. nov. a new member of the family Verrucomicrobiaceae.</title>
        <authorList>
            <person name="Szuroczki S."/>
            <person name="Abbaszade G."/>
            <person name="Szabo A."/>
            <person name="Felfoldi T."/>
            <person name="Schumann P."/>
            <person name="Boka K."/>
            <person name="Keki Z."/>
            <person name="Toumi M."/>
            <person name="Toth E."/>
        </authorList>
    </citation>
    <scope>NUCLEOTIDE SEQUENCE [LARGE SCALE GENOMIC DNA]</scope>
    <source>
        <strain evidence="10 11">MG-N-17</strain>
    </source>
</reference>
<evidence type="ECO:0000256" key="4">
    <source>
        <dbReference type="ARBA" id="ARBA00022884"/>
    </source>
</evidence>
<proteinExistence type="inferred from homology"/>
<dbReference type="GO" id="GO:0006412">
    <property type="term" value="P:translation"/>
    <property type="evidence" value="ECO:0007669"/>
    <property type="project" value="UniProtKB-UniRule"/>
</dbReference>
<feature type="region of interest" description="Disordered" evidence="9">
    <location>
        <begin position="61"/>
        <end position="90"/>
    </location>
</feature>
<dbReference type="EMBL" id="VAUV01000005">
    <property type="protein sequence ID" value="TLD71248.1"/>
    <property type="molecule type" value="Genomic_DNA"/>
</dbReference>
<evidence type="ECO:0000256" key="1">
    <source>
        <dbReference type="ARBA" id="ARBA00003134"/>
    </source>
</evidence>
<dbReference type="AlphaFoldDB" id="A0A5R8KG17"/>
<evidence type="ECO:0000256" key="8">
    <source>
        <dbReference type="HAMAP-Rule" id="MF_00500"/>
    </source>
</evidence>